<dbReference type="Gene3D" id="3.30.160.20">
    <property type="match status" value="2"/>
</dbReference>
<dbReference type="InterPro" id="IPR044451">
    <property type="entry name" value="AtDRB-like_DSRM_2"/>
</dbReference>
<feature type="domain" description="DRBM" evidence="5">
    <location>
        <begin position="87"/>
        <end position="155"/>
    </location>
</feature>
<protein>
    <recommendedName>
        <fullName evidence="5">DRBM domain-containing protein</fullName>
    </recommendedName>
</protein>
<dbReference type="Pfam" id="PF00035">
    <property type="entry name" value="dsrm"/>
    <property type="match status" value="2"/>
</dbReference>
<dbReference type="PROSITE" id="PS50137">
    <property type="entry name" value="DS_RBD"/>
    <property type="match status" value="2"/>
</dbReference>
<dbReference type="AlphaFoldDB" id="A0A068TSF9"/>
<dbReference type="PANTHER" id="PTHR46031">
    <property type="match status" value="1"/>
</dbReference>
<feature type="region of interest" description="Disordered" evidence="4">
    <location>
        <begin position="539"/>
        <end position="563"/>
    </location>
</feature>
<keyword evidence="7" id="KW-1185">Reference proteome</keyword>
<evidence type="ECO:0000259" key="5">
    <source>
        <dbReference type="PROSITE" id="PS50137"/>
    </source>
</evidence>
<proteinExistence type="predicted"/>
<dbReference type="OrthoDB" id="5988181at2759"/>
<dbReference type="InParanoid" id="A0A068TSF9"/>
<dbReference type="STRING" id="49390.A0A068TSF9"/>
<dbReference type="PANTHER" id="PTHR46031:SF26">
    <property type="entry name" value="DOUBLE-STRANDED RNA-BINDING PROTEIN 2"/>
    <property type="match status" value="1"/>
</dbReference>
<name>A0A068TSF9_COFCA</name>
<reference evidence="7" key="1">
    <citation type="journal article" date="2014" name="Science">
        <title>The coffee genome provides insight into the convergent evolution of caffeine biosynthesis.</title>
        <authorList>
            <person name="Denoeud F."/>
            <person name="Carretero-Paulet L."/>
            <person name="Dereeper A."/>
            <person name="Droc G."/>
            <person name="Guyot R."/>
            <person name="Pietrella M."/>
            <person name="Zheng C."/>
            <person name="Alberti A."/>
            <person name="Anthony F."/>
            <person name="Aprea G."/>
            <person name="Aury J.M."/>
            <person name="Bento P."/>
            <person name="Bernard M."/>
            <person name="Bocs S."/>
            <person name="Campa C."/>
            <person name="Cenci A."/>
            <person name="Combes M.C."/>
            <person name="Crouzillat D."/>
            <person name="Da Silva C."/>
            <person name="Daddiego L."/>
            <person name="De Bellis F."/>
            <person name="Dussert S."/>
            <person name="Garsmeur O."/>
            <person name="Gayraud T."/>
            <person name="Guignon V."/>
            <person name="Jahn K."/>
            <person name="Jamilloux V."/>
            <person name="Joet T."/>
            <person name="Labadie K."/>
            <person name="Lan T."/>
            <person name="Leclercq J."/>
            <person name="Lepelley M."/>
            <person name="Leroy T."/>
            <person name="Li L.T."/>
            <person name="Librado P."/>
            <person name="Lopez L."/>
            <person name="Munoz A."/>
            <person name="Noel B."/>
            <person name="Pallavicini A."/>
            <person name="Perrotta G."/>
            <person name="Poncet V."/>
            <person name="Pot D."/>
            <person name="Priyono X."/>
            <person name="Rigoreau M."/>
            <person name="Rouard M."/>
            <person name="Rozas J."/>
            <person name="Tranchant-Dubreuil C."/>
            <person name="VanBuren R."/>
            <person name="Zhang Q."/>
            <person name="Andrade A.C."/>
            <person name="Argout X."/>
            <person name="Bertrand B."/>
            <person name="de Kochko A."/>
            <person name="Graziosi G."/>
            <person name="Henry R.J."/>
            <person name="Jayarama X."/>
            <person name="Ming R."/>
            <person name="Nagai C."/>
            <person name="Rounsley S."/>
            <person name="Sankoff D."/>
            <person name="Giuliano G."/>
            <person name="Albert V.A."/>
            <person name="Wincker P."/>
            <person name="Lashermes P."/>
        </authorList>
    </citation>
    <scope>NUCLEOTIDE SEQUENCE [LARGE SCALE GENOMIC DNA]</scope>
    <source>
        <strain evidence="7">cv. DH200-94</strain>
    </source>
</reference>
<dbReference type="FunFam" id="3.30.160.20:FF:000036">
    <property type="entry name" value="Double-stranded RNA-binding protein 2"/>
    <property type="match status" value="2"/>
</dbReference>
<feature type="compositionally biased region" description="Polar residues" evidence="4">
    <location>
        <begin position="387"/>
        <end position="398"/>
    </location>
</feature>
<dbReference type="OMA" id="KEMSHIC"/>
<accession>A0A068TSF9</accession>
<feature type="region of interest" description="Disordered" evidence="4">
    <location>
        <begin position="359"/>
        <end position="400"/>
    </location>
</feature>
<dbReference type="PhylomeDB" id="A0A068TSF9"/>
<dbReference type="CDD" id="cd19908">
    <property type="entry name" value="DSRM_AtDRB-like_rpt2"/>
    <property type="match status" value="1"/>
</dbReference>
<gene>
    <name evidence="6" type="ORF">GSCOC_T00025875001</name>
</gene>
<sequence>MYKNQLQEFAQRSCINLPSYTSIREGPDHAPRFKAKVNCNGEIFESPKFCCTLRQAEHAAAEVALRMLSQRGPSRAVAAKVLDETGVYKNLLQETAHRAGMKLPVYTTVRTGPGYAPVFTCTVELAGMSFSGEPAKTKKQAQKSAAMAAWFSLKEMSHICSSSYHLSDLGRKDEQEQVIVARYLSSLRLPEMSISGQGEKGKLRKEIFRVKGNVIPCGVGSPSFRMKHQNSTYSYLPPEWFLYETCHRGVPQQSHFLALPSTSTSIPRPRFFPFIQSMMLRPDIGSIFWAREQEPIAVVPEPRPLFYLSNNLLPVPDRNDSRVTIEEIEENSPMQEGWLNKDVNPSCWRDNFLSSASGIPTLDVSNDPQSQHSSLEEELLQKETGERQVQSTNGTSKSIWPIKPNKEFSWLPPGFMCNRQSVTEAGEAWLQPQNIKSPGFLWSDVQHLHSKVASCPKDTRHSAGLTTVSGVTGRNGGAFSSASFRPVVSNRSLPVSTPRNAVFTGSTRPRVECKMKHSHPKPCASQMAPAVQIRTVMPVRSSPTRRMPSPSQEGTSSEGEIKSAEVTGKDISTASSEFFLRKLQDSCTLHIVIA</sequence>
<evidence type="ECO:0000313" key="6">
    <source>
        <dbReference type="EMBL" id="CDO98914.1"/>
    </source>
</evidence>
<evidence type="ECO:0000256" key="2">
    <source>
        <dbReference type="ARBA" id="ARBA00022884"/>
    </source>
</evidence>
<evidence type="ECO:0000256" key="3">
    <source>
        <dbReference type="PROSITE-ProRule" id="PRU00266"/>
    </source>
</evidence>
<keyword evidence="2 3" id="KW-0694">RNA-binding</keyword>
<dbReference type="EMBL" id="HG739087">
    <property type="protein sequence ID" value="CDO98914.1"/>
    <property type="molecule type" value="Genomic_DNA"/>
</dbReference>
<evidence type="ECO:0000256" key="4">
    <source>
        <dbReference type="SAM" id="MobiDB-lite"/>
    </source>
</evidence>
<organism evidence="6 7">
    <name type="scientific">Coffea canephora</name>
    <name type="common">Robusta coffee</name>
    <dbReference type="NCBI Taxonomy" id="49390"/>
    <lineage>
        <taxon>Eukaryota</taxon>
        <taxon>Viridiplantae</taxon>
        <taxon>Streptophyta</taxon>
        <taxon>Embryophyta</taxon>
        <taxon>Tracheophyta</taxon>
        <taxon>Spermatophyta</taxon>
        <taxon>Magnoliopsida</taxon>
        <taxon>eudicotyledons</taxon>
        <taxon>Gunneridae</taxon>
        <taxon>Pentapetalae</taxon>
        <taxon>asterids</taxon>
        <taxon>lamiids</taxon>
        <taxon>Gentianales</taxon>
        <taxon>Rubiaceae</taxon>
        <taxon>Ixoroideae</taxon>
        <taxon>Gardenieae complex</taxon>
        <taxon>Bertiereae - Coffeeae clade</taxon>
        <taxon>Coffeeae</taxon>
        <taxon>Coffea</taxon>
    </lineage>
</organism>
<dbReference type="InterPro" id="IPR044450">
    <property type="entry name" value="AtDRB-like_DSRM_1"/>
</dbReference>
<dbReference type="SUPFAM" id="SSF54768">
    <property type="entry name" value="dsRNA-binding domain-like"/>
    <property type="match status" value="2"/>
</dbReference>
<dbReference type="Gramene" id="CDO98914">
    <property type="protein sequence ID" value="CDO98914"/>
    <property type="gene ID" value="GSCOC_T00025875001"/>
</dbReference>
<feature type="compositionally biased region" description="Polar residues" evidence="4">
    <location>
        <begin position="359"/>
        <end position="373"/>
    </location>
</feature>
<evidence type="ECO:0000313" key="7">
    <source>
        <dbReference type="Proteomes" id="UP000295252"/>
    </source>
</evidence>
<dbReference type="InterPro" id="IPR014720">
    <property type="entry name" value="dsRBD_dom"/>
</dbReference>
<dbReference type="CDD" id="cd19907">
    <property type="entry name" value="DSRM_AtDRB-like_rpt1"/>
    <property type="match status" value="1"/>
</dbReference>
<dbReference type="GO" id="GO:0003725">
    <property type="term" value="F:double-stranded RNA binding"/>
    <property type="evidence" value="ECO:0007669"/>
    <property type="project" value="InterPro"/>
</dbReference>
<feature type="compositionally biased region" description="Low complexity" evidence="4">
    <location>
        <begin position="539"/>
        <end position="551"/>
    </location>
</feature>
<dbReference type="Proteomes" id="UP000295252">
    <property type="component" value="Chromosome V"/>
</dbReference>
<evidence type="ECO:0000256" key="1">
    <source>
        <dbReference type="ARBA" id="ARBA00022737"/>
    </source>
</evidence>
<feature type="domain" description="DRBM" evidence="5">
    <location>
        <begin position="1"/>
        <end position="70"/>
    </location>
</feature>
<keyword evidence="1" id="KW-0677">Repeat</keyword>
<dbReference type="SMART" id="SM00358">
    <property type="entry name" value="DSRM"/>
    <property type="match status" value="2"/>
</dbReference>